<evidence type="ECO:0000256" key="3">
    <source>
        <dbReference type="ARBA" id="ARBA00022490"/>
    </source>
</evidence>
<keyword evidence="6" id="KW-0598">Phosphotransferase system</keyword>
<evidence type="ECO:0000256" key="2">
    <source>
        <dbReference type="ARBA" id="ARBA00022448"/>
    </source>
</evidence>
<dbReference type="InterPro" id="IPR036662">
    <property type="entry name" value="PTS_EIIA_man-typ_sf"/>
</dbReference>
<dbReference type="PROSITE" id="PS51096">
    <property type="entry name" value="PTS_EIIA_TYPE_4"/>
    <property type="match status" value="1"/>
</dbReference>
<dbReference type="Gene3D" id="3.40.50.510">
    <property type="entry name" value="Phosphotransferase system, mannose-type IIA component"/>
    <property type="match status" value="1"/>
</dbReference>
<gene>
    <name evidence="9" type="ORF">GC105_07375</name>
</gene>
<evidence type="ECO:0000313" key="9">
    <source>
        <dbReference type="EMBL" id="MPW25608.1"/>
    </source>
</evidence>
<dbReference type="Pfam" id="PF03610">
    <property type="entry name" value="EIIA-man"/>
    <property type="match status" value="1"/>
</dbReference>
<dbReference type="GO" id="GO:0005737">
    <property type="term" value="C:cytoplasm"/>
    <property type="evidence" value="ECO:0007669"/>
    <property type="project" value="UniProtKB-SubCell"/>
</dbReference>
<dbReference type="CDD" id="cd00006">
    <property type="entry name" value="PTS_IIA_man"/>
    <property type="match status" value="1"/>
</dbReference>
<dbReference type="PANTHER" id="PTHR33799">
    <property type="entry name" value="PTS PERMEASE-RELATED-RELATED"/>
    <property type="match status" value="1"/>
</dbReference>
<dbReference type="RefSeq" id="WP_152803238.1">
    <property type="nucleotide sequence ID" value="NZ_WHNX01000009.1"/>
</dbReference>
<organism evidence="9 10">
    <name type="scientific">Alkalibaculum sporogenes</name>
    <dbReference type="NCBI Taxonomy" id="2655001"/>
    <lineage>
        <taxon>Bacteria</taxon>
        <taxon>Bacillati</taxon>
        <taxon>Bacillota</taxon>
        <taxon>Clostridia</taxon>
        <taxon>Eubacteriales</taxon>
        <taxon>Eubacteriaceae</taxon>
        <taxon>Alkalibaculum</taxon>
    </lineage>
</organism>
<keyword evidence="2" id="KW-0813">Transport</keyword>
<dbReference type="GO" id="GO:0016020">
    <property type="term" value="C:membrane"/>
    <property type="evidence" value="ECO:0007669"/>
    <property type="project" value="InterPro"/>
</dbReference>
<keyword evidence="5" id="KW-0808">Transferase</keyword>
<dbReference type="InterPro" id="IPR004701">
    <property type="entry name" value="PTS_EIIA_man-typ"/>
</dbReference>
<dbReference type="GO" id="GO:0016301">
    <property type="term" value="F:kinase activity"/>
    <property type="evidence" value="ECO:0007669"/>
    <property type="project" value="UniProtKB-KW"/>
</dbReference>
<evidence type="ECO:0000256" key="5">
    <source>
        <dbReference type="ARBA" id="ARBA00022679"/>
    </source>
</evidence>
<keyword evidence="10" id="KW-1185">Reference proteome</keyword>
<evidence type="ECO:0000256" key="6">
    <source>
        <dbReference type="ARBA" id="ARBA00022683"/>
    </source>
</evidence>
<keyword evidence="7" id="KW-0418">Kinase</keyword>
<sequence length="130" mass="14502">MKRILVMGHGGYAEGIRKNIEMIAGKSEHMYYMDLTKEDDLATFERKVNCLLEDFPGDEILFACDLLGASPFRVAAMLCADHPDKYYAVTGLNTMAFLELSMNMDNNLSIAQLANRSIDTAKAALARFPE</sequence>
<dbReference type="InterPro" id="IPR033887">
    <property type="entry name" value="PTS_IIA_man"/>
</dbReference>
<evidence type="ECO:0000256" key="1">
    <source>
        <dbReference type="ARBA" id="ARBA00004496"/>
    </source>
</evidence>
<comment type="subcellular location">
    <subcellularLocation>
        <location evidence="1">Cytoplasm</location>
    </subcellularLocation>
</comment>
<reference evidence="9 10" key="1">
    <citation type="submission" date="2019-10" db="EMBL/GenBank/DDBJ databases">
        <title>Alkalibaculum tamaniensis sp.nov., a new alkaliphilic acetogen, isolated on methoxylated aromatics from a mud volcano.</title>
        <authorList>
            <person name="Khomyakova M.A."/>
            <person name="Merkel A.Y."/>
            <person name="Bonch-Osmolovskaya E.A."/>
            <person name="Slobodkin A.I."/>
        </authorList>
    </citation>
    <scope>NUCLEOTIDE SEQUENCE [LARGE SCALE GENOMIC DNA]</scope>
    <source>
        <strain evidence="9 10">M08DMB</strain>
    </source>
</reference>
<dbReference type="Proteomes" id="UP000440004">
    <property type="component" value="Unassembled WGS sequence"/>
</dbReference>
<comment type="caution">
    <text evidence="9">The sequence shown here is derived from an EMBL/GenBank/DDBJ whole genome shotgun (WGS) entry which is preliminary data.</text>
</comment>
<keyword evidence="4" id="KW-0762">Sugar transport</keyword>
<dbReference type="AlphaFoldDB" id="A0A6A7K7Z4"/>
<name>A0A6A7K7Z4_9FIRM</name>
<evidence type="ECO:0000256" key="4">
    <source>
        <dbReference type="ARBA" id="ARBA00022597"/>
    </source>
</evidence>
<proteinExistence type="predicted"/>
<dbReference type="EMBL" id="WHNX01000009">
    <property type="protein sequence ID" value="MPW25608.1"/>
    <property type="molecule type" value="Genomic_DNA"/>
</dbReference>
<evidence type="ECO:0000256" key="7">
    <source>
        <dbReference type="ARBA" id="ARBA00022777"/>
    </source>
</evidence>
<evidence type="ECO:0000313" key="10">
    <source>
        <dbReference type="Proteomes" id="UP000440004"/>
    </source>
</evidence>
<accession>A0A6A7K7Z4</accession>
<protein>
    <submittedName>
        <fullName evidence="9">PTS system fructose subfamily transporter subunit IIA</fullName>
    </submittedName>
</protein>
<feature type="domain" description="PTS EIIA type-4" evidence="8">
    <location>
        <begin position="1"/>
        <end position="125"/>
    </location>
</feature>
<keyword evidence="3" id="KW-0963">Cytoplasm</keyword>
<dbReference type="InterPro" id="IPR051471">
    <property type="entry name" value="Bacterial_PTS_sugar_comp"/>
</dbReference>
<dbReference type="PANTHER" id="PTHR33799:SF1">
    <property type="entry name" value="PTS SYSTEM MANNOSE-SPECIFIC EIIAB COMPONENT-RELATED"/>
    <property type="match status" value="1"/>
</dbReference>
<dbReference type="SUPFAM" id="SSF53062">
    <property type="entry name" value="PTS system fructose IIA component-like"/>
    <property type="match status" value="1"/>
</dbReference>
<evidence type="ECO:0000259" key="8">
    <source>
        <dbReference type="PROSITE" id="PS51096"/>
    </source>
</evidence>
<dbReference type="GO" id="GO:0009401">
    <property type="term" value="P:phosphoenolpyruvate-dependent sugar phosphotransferase system"/>
    <property type="evidence" value="ECO:0007669"/>
    <property type="project" value="UniProtKB-KW"/>
</dbReference>